<comment type="caution">
    <text evidence="4">The sequence shown here is derived from an EMBL/GenBank/DDBJ whole genome shotgun (WGS) entry which is preliminary data.</text>
</comment>
<evidence type="ECO:0000313" key="5">
    <source>
        <dbReference type="Proteomes" id="UP001252243"/>
    </source>
</evidence>
<dbReference type="SUPFAM" id="SSF54427">
    <property type="entry name" value="NTF2-like"/>
    <property type="match status" value="1"/>
</dbReference>
<dbReference type="RefSeq" id="WP_310049829.1">
    <property type="nucleotide sequence ID" value="NZ_JAVDVQ010000001.1"/>
</dbReference>
<dbReference type="Pfam" id="PF25976">
    <property type="entry name" value="LpqB_N"/>
    <property type="match status" value="1"/>
</dbReference>
<accession>A0ABU1U723</accession>
<organism evidence="4 5">
    <name type="scientific">Arthrobacter ginsengisoli</name>
    <dbReference type="NCBI Taxonomy" id="1356565"/>
    <lineage>
        <taxon>Bacteria</taxon>
        <taxon>Bacillati</taxon>
        <taxon>Actinomycetota</taxon>
        <taxon>Actinomycetes</taxon>
        <taxon>Micrococcales</taxon>
        <taxon>Micrococcaceae</taxon>
        <taxon>Arthrobacter</taxon>
    </lineage>
</organism>
<evidence type="ECO:0000259" key="3">
    <source>
        <dbReference type="Pfam" id="PF25976"/>
    </source>
</evidence>
<keyword evidence="2" id="KW-1133">Transmembrane helix</keyword>
<keyword evidence="2" id="KW-0812">Transmembrane</keyword>
<reference evidence="4 5" key="1">
    <citation type="submission" date="2023-07" db="EMBL/GenBank/DDBJ databases">
        <title>Sorghum-associated microbial communities from plants grown in Nebraska, USA.</title>
        <authorList>
            <person name="Schachtman D."/>
        </authorList>
    </citation>
    <scope>NUCLEOTIDE SEQUENCE [LARGE SCALE GENOMIC DNA]</scope>
    <source>
        <strain evidence="4 5">BE167</strain>
    </source>
</reference>
<feature type="domain" description="Lipoprotein LpqB N-terminal" evidence="3">
    <location>
        <begin position="64"/>
        <end position="173"/>
    </location>
</feature>
<feature type="transmembrane region" description="Helical" evidence="2">
    <location>
        <begin position="38"/>
        <end position="57"/>
    </location>
</feature>
<proteinExistence type="predicted"/>
<evidence type="ECO:0000256" key="1">
    <source>
        <dbReference type="SAM" id="MobiDB-lite"/>
    </source>
</evidence>
<dbReference type="EMBL" id="JAVDVQ010000001">
    <property type="protein sequence ID" value="MDR7080988.1"/>
    <property type="molecule type" value="Genomic_DNA"/>
</dbReference>
<dbReference type="InterPro" id="IPR059026">
    <property type="entry name" value="LpqB_N"/>
</dbReference>
<gene>
    <name evidence="4" type="ORF">J2X01_000257</name>
</gene>
<feature type="compositionally biased region" description="Pro residues" evidence="1">
    <location>
        <begin position="21"/>
        <end position="32"/>
    </location>
</feature>
<keyword evidence="2" id="KW-0472">Membrane</keyword>
<sequence length="179" mass="18809">MIPESNEPGPNERQPAAAQPPAAPAPEPSAPPRPDRTLLGIIAAIAVLVIVALVVVFTRGEPAPLDEATPAGVVQRYSAAVIAGDEEAASAYLSDAAKTRCSDKPRMGARNLRVTLVSTTERPATADVAVLITVSENGGVFGSNEYQMEQNFDLVKTADKWLIDSAPWDLAVCPNPVVK</sequence>
<feature type="region of interest" description="Disordered" evidence="1">
    <location>
        <begin position="1"/>
        <end position="33"/>
    </location>
</feature>
<name>A0ABU1U723_9MICC</name>
<protein>
    <recommendedName>
        <fullName evidence="3">Lipoprotein LpqB N-terminal domain-containing protein</fullName>
    </recommendedName>
</protein>
<evidence type="ECO:0000313" key="4">
    <source>
        <dbReference type="EMBL" id="MDR7080988.1"/>
    </source>
</evidence>
<dbReference type="Proteomes" id="UP001252243">
    <property type="component" value="Unassembled WGS sequence"/>
</dbReference>
<evidence type="ECO:0000256" key="2">
    <source>
        <dbReference type="SAM" id="Phobius"/>
    </source>
</evidence>
<dbReference type="InterPro" id="IPR032710">
    <property type="entry name" value="NTF2-like_dom_sf"/>
</dbReference>
<keyword evidence="5" id="KW-1185">Reference proteome</keyword>